<evidence type="ECO:0000313" key="3">
    <source>
        <dbReference type="EMBL" id="QCE05010.1"/>
    </source>
</evidence>
<dbReference type="PANTHER" id="PTHR33232:SF17">
    <property type="entry name" value="SIEVE ELEMENT OCCLUSION-RELATED"/>
    <property type="match status" value="1"/>
</dbReference>
<dbReference type="Pfam" id="PF14576">
    <property type="entry name" value="SEO_N"/>
    <property type="match status" value="2"/>
</dbReference>
<gene>
    <name evidence="3" type="ORF">DEO72_LG9g10</name>
</gene>
<dbReference type="GO" id="GO:0010088">
    <property type="term" value="P:phloem development"/>
    <property type="evidence" value="ECO:0007669"/>
    <property type="project" value="InterPro"/>
</dbReference>
<reference evidence="3 4" key="1">
    <citation type="submission" date="2019-04" db="EMBL/GenBank/DDBJ databases">
        <title>An improved genome assembly and genetic linkage map for asparagus bean, Vigna unguiculata ssp. sesquipedialis.</title>
        <authorList>
            <person name="Xia Q."/>
            <person name="Zhang R."/>
            <person name="Dong Y."/>
        </authorList>
    </citation>
    <scope>NUCLEOTIDE SEQUENCE [LARGE SCALE GENOMIC DNA]</scope>
    <source>
        <tissue evidence="3">Leaf</tissue>
    </source>
</reference>
<evidence type="ECO:0000259" key="2">
    <source>
        <dbReference type="Pfam" id="PF14577"/>
    </source>
</evidence>
<dbReference type="InterPro" id="IPR027944">
    <property type="entry name" value="SEO_C"/>
</dbReference>
<keyword evidence="4" id="KW-1185">Reference proteome</keyword>
<dbReference type="Proteomes" id="UP000501690">
    <property type="component" value="Linkage Group LG9"/>
</dbReference>
<feature type="domain" description="Sieve element occlusion C-terminal" evidence="2">
    <location>
        <begin position="475"/>
        <end position="672"/>
    </location>
</feature>
<protein>
    <submittedName>
        <fullName evidence="3">Sieve element occlusion</fullName>
    </submittedName>
</protein>
<proteinExistence type="predicted"/>
<accession>A0A4D6MU42</accession>
<evidence type="ECO:0000313" key="4">
    <source>
        <dbReference type="Proteomes" id="UP000501690"/>
    </source>
</evidence>
<dbReference type="InterPro" id="IPR027942">
    <property type="entry name" value="SEO_N"/>
</dbReference>
<organism evidence="3 4">
    <name type="scientific">Vigna unguiculata</name>
    <name type="common">Cowpea</name>
    <dbReference type="NCBI Taxonomy" id="3917"/>
    <lineage>
        <taxon>Eukaryota</taxon>
        <taxon>Viridiplantae</taxon>
        <taxon>Streptophyta</taxon>
        <taxon>Embryophyta</taxon>
        <taxon>Tracheophyta</taxon>
        <taxon>Spermatophyta</taxon>
        <taxon>Magnoliopsida</taxon>
        <taxon>eudicotyledons</taxon>
        <taxon>Gunneridae</taxon>
        <taxon>Pentapetalae</taxon>
        <taxon>rosids</taxon>
        <taxon>fabids</taxon>
        <taxon>Fabales</taxon>
        <taxon>Fabaceae</taxon>
        <taxon>Papilionoideae</taxon>
        <taxon>50 kb inversion clade</taxon>
        <taxon>NPAAA clade</taxon>
        <taxon>indigoferoid/millettioid clade</taxon>
        <taxon>Phaseoleae</taxon>
        <taxon>Vigna</taxon>
    </lineage>
</organism>
<feature type="domain" description="Sieve element occlusion N-terminal" evidence="1">
    <location>
        <begin position="24"/>
        <end position="292"/>
    </location>
</feature>
<evidence type="ECO:0000259" key="1">
    <source>
        <dbReference type="Pfam" id="PF14576"/>
    </source>
</evidence>
<feature type="domain" description="Sieve element occlusion N-terminal" evidence="1">
    <location>
        <begin position="861"/>
        <end position="1053"/>
    </location>
</feature>
<dbReference type="Pfam" id="PF14577">
    <property type="entry name" value="SEO_C"/>
    <property type="match status" value="2"/>
</dbReference>
<dbReference type="InterPro" id="IPR039299">
    <property type="entry name" value="SEOA"/>
</dbReference>
<sequence length="1443" mass="165730">MALAASLSPAAPLVQTNTLNPLGWTDDQILEKVYITHVHTAERYDVESLFNVTSNIIKRATAVADSVAVKTGTPVGLIEDKVALSTFDPPFLKLKHIASQMMNTPHGEHHAHQTAMSILDQLRSYSWDGKAILVLAALALEYGNFWHLVQVPTGDHLGRSLAQMNRVHIVERNRQAVADYNSLVKNLLIAVECITELERLSTKGYDLKDVPALAEAMQEIPVAVYWAIITTIVCANHFDFFLGESDDRYEIANFDDKLSAVISKLKANLTRSRKKIGDLEDYWRRKKLLQTPTEIVEVIKVLIYHNDVHDPHVYDGLTRQMVSIEVFRKKHVLLFISGLDSIRDEIRLLQSIYEGLQEDPKEVKGYRKEDFRILWLPVVEEWNLLHRAEYDNLKLEMPWYVVEYFFPLAGIRLIREDLNYKNKPIIPVLNPQGRVVNYNAMHMIFVWGIDAFPFRPSDDDVLTQKWNWFWAEMKKVNPRLQDIIKADSFIFIYGGSDRKWVQEFTLAVEKIRRHEIIKRADAVIEHYPFGKEDPRIVPRFWIGIESLFANMIQKTHKDPTIDEIKSLLCLKQQQPGWVLLSKGSNVKLLGRGEPMLATAADFEIWKEKVLEKAGFDVAFKEYYEQKRRGYPQECSHMQLANYPADILHPINCPDAGCGRSMEIASVSYKCCHDLLQLMSMPAYASLYPLFIFNNSHFSFKLTCFSFLCKLKNIYPQGNDILNSPTAHASTLSQTFLRGNPFNIVPYDNFHLSFILHSHKIIGLFSIVISIVEQFNDSTRHRSFPSKLINVRSSNMSISKPAQKPLLPNPFQLSDTEIIEKVYASHTYDDEVFDSEPLFNVVSSVIKLSRNVIATSTFKPEFSKLKLMSCHMITTPWGLENAHQTTLRILQQLRTFSWDAKVLVALAGFALEYGNFWNLYQASDPLGNSLKVLNQVQHRQLPVVDLNLTVKLVLEAVEKISRWGTLSADESYDTEDVPALSDALEQIPLVVYWVVASLVACNSNLQGVSNYPLLEFRAKLSLALDEFARLLVICEQQKDHVEDYRRRKRNFNKPKDIVDFLKLLISKNGSQNAQIYDGNARRTVNVEVFKDKYVLLFISGLDRIEDEIRLLNSIYEGLVEDPNDRSGFKKEEFKILWIPMESGWGDARREVFNTLKSYIKWYVVECFEPLPGTRLIEEELKFQGKPILPVVKPQGVLLNDDALDIIFEWGIDAFPFRKSDAYLLAQKWKWFWDEVKKTNLHGIQVKGDRYVFIYGGSEKWSREFSVAVDKIKRHETIKRADAIIEHYHLGKDDPKIVPRFWIGVEGKRQKKHSEKLDCEIQEIVKSLLCLKQDTQGWAILSKGSNVKILGHAQPMYQTVADFEKWKDRVLVKEGFDIAFQEYYETKRHLPAPQPCEFNTLDVLATITCPNASCGRVMEVTSVNYKCCHGGNVADHAFTSPTTQT</sequence>
<feature type="domain" description="Sieve element occlusion C-terminal" evidence="2">
    <location>
        <begin position="1244"/>
        <end position="1427"/>
    </location>
</feature>
<dbReference type="EMBL" id="CP039353">
    <property type="protein sequence ID" value="QCE05010.1"/>
    <property type="molecule type" value="Genomic_DNA"/>
</dbReference>
<dbReference type="PANTHER" id="PTHR33232">
    <property type="entry name" value="PROTEIN SIEVE ELEMENT OCCLUSION B-LIKE"/>
    <property type="match status" value="1"/>
</dbReference>
<name>A0A4D6MU42_VIGUN</name>